<feature type="chain" id="PRO_5046707542" evidence="1">
    <location>
        <begin position="27"/>
        <end position="652"/>
    </location>
</feature>
<feature type="domain" description="DUF3857" evidence="3">
    <location>
        <begin position="60"/>
        <end position="217"/>
    </location>
</feature>
<dbReference type="SUPFAM" id="SSF54001">
    <property type="entry name" value="Cysteine proteinases"/>
    <property type="match status" value="1"/>
</dbReference>
<dbReference type="Gene3D" id="3.10.620.30">
    <property type="match status" value="1"/>
</dbReference>
<dbReference type="InterPro" id="IPR038765">
    <property type="entry name" value="Papain-like_cys_pep_sf"/>
</dbReference>
<feature type="domain" description="Transglutaminase-like" evidence="2">
    <location>
        <begin position="276"/>
        <end position="357"/>
    </location>
</feature>
<name>A0ABU3BR11_9BACT</name>
<dbReference type="Proteomes" id="UP001267426">
    <property type="component" value="Unassembled WGS sequence"/>
</dbReference>
<dbReference type="Pfam" id="PF12969">
    <property type="entry name" value="DUF3857"/>
    <property type="match status" value="1"/>
</dbReference>
<gene>
    <name evidence="4" type="ORF">RM540_08180</name>
</gene>
<dbReference type="InterPro" id="IPR002931">
    <property type="entry name" value="Transglutaminase-like"/>
</dbReference>
<dbReference type="EMBL" id="JAVRHT010000016">
    <property type="protein sequence ID" value="MDT0631720.1"/>
    <property type="molecule type" value="Genomic_DNA"/>
</dbReference>
<evidence type="ECO:0000313" key="4">
    <source>
        <dbReference type="EMBL" id="MDT0631720.1"/>
    </source>
</evidence>
<feature type="signal peptide" evidence="1">
    <location>
        <begin position="1"/>
        <end position="26"/>
    </location>
</feature>
<evidence type="ECO:0000259" key="3">
    <source>
        <dbReference type="Pfam" id="PF12969"/>
    </source>
</evidence>
<dbReference type="InterPro" id="IPR024618">
    <property type="entry name" value="DUF3857"/>
</dbReference>
<evidence type="ECO:0000259" key="2">
    <source>
        <dbReference type="Pfam" id="PF01841"/>
    </source>
</evidence>
<dbReference type="RefSeq" id="WP_311663064.1">
    <property type="nucleotide sequence ID" value="NZ_JAVRHT010000016.1"/>
</dbReference>
<dbReference type="Gene3D" id="2.60.120.1130">
    <property type="match status" value="1"/>
</dbReference>
<keyword evidence="1" id="KW-0732">Signal</keyword>
<proteinExistence type="predicted"/>
<accession>A0ABU3BR11</accession>
<evidence type="ECO:0000313" key="5">
    <source>
        <dbReference type="Proteomes" id="UP001267426"/>
    </source>
</evidence>
<comment type="caution">
    <text evidence="4">The sequence shown here is derived from an EMBL/GenBank/DDBJ whole genome shotgun (WGS) entry which is preliminary data.</text>
</comment>
<evidence type="ECO:0000256" key="1">
    <source>
        <dbReference type="SAM" id="SignalP"/>
    </source>
</evidence>
<sequence>MTAPPRLTFAAWCLAAALFAALPARAQDAAFAVTPETAAFADGAPAVVRLYETEYDVASPGRATTRVRLVTTAFGPAGREAAGALRLVHGGFRDLRRVEGTLRDADGRVVGTAGGRDGEDRALTSLYEDLRLRSVELYGDRYPFTVEWAYEIEHRGVLGWPTWRPQPEGRPVESAAFWLEVPSEALVRTWTRDLGEGVRVRSGGRDRYAWGLADRPAAEAEPFGPPWWDQLPELRLGTDRFEIGDAPGRLDSWDAFGAWYGGLSQDRQALPEAARAAVHQIIEGAATDREKARRLYRHLQQTTRYVSVQLGLGGWQPFDAAYVFERRYGDCKALTNYMQALLAEAGIASDPVLVEAGEHGSALAEDFPDNAFNHVVLRVALPDEAELPMRTAPIRTGAAWLECTSPYAAFDHLGAFTEGRPALRVTDTGGELVQTPVSAPDANRTLRTATVRLDERGGAEADVAWALRGEPRADALAAFDRTTSAEHAGVLREVTGLPSLDVLDFDLSGAAERPDEITIGARLRIAHAARRAGGRLLVSLVPFAGAAPALPRVDARTQPVWLGSASAERDTVRFVLPEGYAVHRLPEPVQIVSPAGRYRLEAETADDGALVVVRELVVETPRLPAEAYDEARTFFAAVARADAEQAVLRTER</sequence>
<reference evidence="4 5" key="1">
    <citation type="submission" date="2023-09" db="EMBL/GenBank/DDBJ databases">
        <authorList>
            <person name="Rey-Velasco X."/>
        </authorList>
    </citation>
    <scope>NUCLEOTIDE SEQUENCE [LARGE SCALE GENOMIC DNA]</scope>
    <source>
        <strain evidence="4 5">F394</strain>
    </source>
</reference>
<protein>
    <submittedName>
        <fullName evidence="4">DUF3857 domain-containing protein</fullName>
    </submittedName>
</protein>
<organism evidence="4 5">
    <name type="scientific">Rubrivirga litoralis</name>
    <dbReference type="NCBI Taxonomy" id="3075598"/>
    <lineage>
        <taxon>Bacteria</taxon>
        <taxon>Pseudomonadati</taxon>
        <taxon>Rhodothermota</taxon>
        <taxon>Rhodothermia</taxon>
        <taxon>Rhodothermales</taxon>
        <taxon>Rubricoccaceae</taxon>
        <taxon>Rubrivirga</taxon>
    </lineage>
</organism>
<keyword evidence="5" id="KW-1185">Reference proteome</keyword>
<dbReference type="Gene3D" id="2.60.40.3140">
    <property type="match status" value="1"/>
</dbReference>
<dbReference type="Pfam" id="PF01841">
    <property type="entry name" value="Transglut_core"/>
    <property type="match status" value="1"/>
</dbReference>